<dbReference type="Pfam" id="PF14622">
    <property type="entry name" value="Ribonucleas_3_3"/>
    <property type="match status" value="1"/>
</dbReference>
<feature type="binding site" evidence="15">
    <location>
        <position position="54"/>
    </location>
    <ligand>
        <name>Mg(2+)</name>
        <dbReference type="ChEBI" id="CHEBI:18420"/>
    </ligand>
</feature>
<feature type="active site" evidence="15">
    <location>
        <position position="130"/>
    </location>
</feature>
<dbReference type="Proteomes" id="UP000244180">
    <property type="component" value="Unassembled WGS sequence"/>
</dbReference>
<comment type="similarity">
    <text evidence="3">Belongs to the ribonuclease III family.</text>
</comment>
<evidence type="ECO:0000313" key="18">
    <source>
        <dbReference type="EMBL" id="PTQ54902.1"/>
    </source>
</evidence>
<evidence type="ECO:0000256" key="13">
    <source>
        <dbReference type="ARBA" id="ARBA00022842"/>
    </source>
</evidence>
<dbReference type="FunFam" id="3.30.160.20:FF:000003">
    <property type="entry name" value="Ribonuclease 3"/>
    <property type="match status" value="1"/>
</dbReference>
<evidence type="ECO:0000256" key="1">
    <source>
        <dbReference type="ARBA" id="ARBA00000109"/>
    </source>
</evidence>
<keyword evidence="8 15" id="KW-0819">tRNA processing</keyword>
<keyword evidence="5 15" id="KW-0963">Cytoplasm</keyword>
<dbReference type="SMART" id="SM00535">
    <property type="entry name" value="RIBOc"/>
    <property type="match status" value="1"/>
</dbReference>
<comment type="cofactor">
    <cofactor evidence="15">
        <name>Mg(2+)</name>
        <dbReference type="ChEBI" id="CHEBI:18420"/>
    </cofactor>
</comment>
<keyword evidence="11 15" id="KW-0255">Endonuclease</keyword>
<feature type="active site" evidence="15">
    <location>
        <position position="58"/>
    </location>
</feature>
<dbReference type="SUPFAM" id="SSF54768">
    <property type="entry name" value="dsRNA-binding domain-like"/>
    <property type="match status" value="1"/>
</dbReference>
<comment type="subcellular location">
    <subcellularLocation>
        <location evidence="2 15">Cytoplasm</location>
    </subcellularLocation>
</comment>
<evidence type="ECO:0000259" key="16">
    <source>
        <dbReference type="PROSITE" id="PS50137"/>
    </source>
</evidence>
<evidence type="ECO:0000256" key="6">
    <source>
        <dbReference type="ARBA" id="ARBA00022552"/>
    </source>
</evidence>
<evidence type="ECO:0000256" key="7">
    <source>
        <dbReference type="ARBA" id="ARBA00022664"/>
    </source>
</evidence>
<dbReference type="InterPro" id="IPR036389">
    <property type="entry name" value="RNase_III_sf"/>
</dbReference>
<evidence type="ECO:0000256" key="15">
    <source>
        <dbReference type="HAMAP-Rule" id="MF_00104"/>
    </source>
</evidence>
<evidence type="ECO:0000259" key="17">
    <source>
        <dbReference type="PROSITE" id="PS50142"/>
    </source>
</evidence>
<dbReference type="InterPro" id="IPR000999">
    <property type="entry name" value="RNase_III_dom"/>
</dbReference>
<dbReference type="GO" id="GO:0006397">
    <property type="term" value="P:mRNA processing"/>
    <property type="evidence" value="ECO:0007669"/>
    <property type="project" value="UniProtKB-UniRule"/>
</dbReference>
<evidence type="ECO:0000256" key="4">
    <source>
        <dbReference type="ARBA" id="ARBA00011738"/>
    </source>
</evidence>
<dbReference type="InterPro" id="IPR014720">
    <property type="entry name" value="dsRBD_dom"/>
</dbReference>
<feature type="domain" description="RNase III" evidence="17">
    <location>
        <begin position="12"/>
        <end position="141"/>
    </location>
</feature>
<evidence type="ECO:0000256" key="10">
    <source>
        <dbReference type="ARBA" id="ARBA00022723"/>
    </source>
</evidence>
<dbReference type="CDD" id="cd10845">
    <property type="entry name" value="DSRM_RNAse_III_family"/>
    <property type="match status" value="1"/>
</dbReference>
<keyword evidence="9 15" id="KW-0540">Nuclease</keyword>
<dbReference type="Gene3D" id="3.30.160.20">
    <property type="match status" value="1"/>
</dbReference>
<evidence type="ECO:0000256" key="12">
    <source>
        <dbReference type="ARBA" id="ARBA00022801"/>
    </source>
</evidence>
<dbReference type="NCBIfam" id="TIGR02191">
    <property type="entry name" value="RNaseIII"/>
    <property type="match status" value="1"/>
</dbReference>
<dbReference type="EC" id="3.1.26.3" evidence="15"/>
<evidence type="ECO:0000256" key="9">
    <source>
        <dbReference type="ARBA" id="ARBA00022722"/>
    </source>
</evidence>
<dbReference type="HAMAP" id="MF_00104">
    <property type="entry name" value="RNase_III"/>
    <property type="match status" value="1"/>
</dbReference>
<dbReference type="PROSITE" id="PS00517">
    <property type="entry name" value="RNASE_3_1"/>
    <property type="match status" value="1"/>
</dbReference>
<keyword evidence="7 15" id="KW-0507">mRNA processing</keyword>
<dbReference type="SMART" id="SM00358">
    <property type="entry name" value="DSRM"/>
    <property type="match status" value="1"/>
</dbReference>
<dbReference type="GO" id="GO:0003725">
    <property type="term" value="F:double-stranded RNA binding"/>
    <property type="evidence" value="ECO:0007669"/>
    <property type="project" value="TreeGrafter"/>
</dbReference>
<dbReference type="GO" id="GO:0042802">
    <property type="term" value="F:identical protein binding"/>
    <property type="evidence" value="ECO:0007669"/>
    <property type="project" value="UniProtKB-ARBA"/>
</dbReference>
<dbReference type="AlphaFoldDB" id="A0A132NBL8"/>
<proteinExistence type="inferred from homology"/>
<evidence type="ECO:0000256" key="5">
    <source>
        <dbReference type="ARBA" id="ARBA00022490"/>
    </source>
</evidence>
<keyword evidence="13 15" id="KW-0460">Magnesium</keyword>
<dbReference type="EMBL" id="PEBV01000001">
    <property type="protein sequence ID" value="PTQ54902.1"/>
    <property type="molecule type" value="Genomic_DNA"/>
</dbReference>
<dbReference type="RefSeq" id="WP_409359811.1">
    <property type="nucleotide sequence ID" value="NZ_CBCSAS010000015.1"/>
</dbReference>
<dbReference type="GO" id="GO:0019843">
    <property type="term" value="F:rRNA binding"/>
    <property type="evidence" value="ECO:0007669"/>
    <property type="project" value="UniProtKB-KW"/>
</dbReference>
<evidence type="ECO:0000256" key="14">
    <source>
        <dbReference type="ARBA" id="ARBA00022884"/>
    </source>
</evidence>
<dbReference type="Pfam" id="PF00035">
    <property type="entry name" value="dsrm"/>
    <property type="match status" value="1"/>
</dbReference>
<accession>A0A132NBL8</accession>
<dbReference type="PROSITE" id="PS50137">
    <property type="entry name" value="DS_RBD"/>
    <property type="match status" value="1"/>
</dbReference>
<reference evidence="18 19" key="1">
    <citation type="submission" date="2017-08" db="EMBL/GenBank/DDBJ databases">
        <title>Burning lignite coal seam in the remote Altai Mountains harbors a hydrogen-driven thermophilic microbial community.</title>
        <authorList>
            <person name="Kadnikov V.V."/>
            <person name="Mardanov A.V."/>
            <person name="Ivasenko D."/>
            <person name="Beletsky A.V."/>
            <person name="Karnachuk O.V."/>
            <person name="Ravin N.V."/>
        </authorList>
    </citation>
    <scope>NUCLEOTIDE SEQUENCE [LARGE SCALE GENOMIC DNA]</scope>
    <source>
        <strain evidence="18">AL33</strain>
    </source>
</reference>
<dbReference type="GO" id="GO:0005737">
    <property type="term" value="C:cytoplasm"/>
    <property type="evidence" value="ECO:0007669"/>
    <property type="project" value="UniProtKB-SubCell"/>
</dbReference>
<evidence type="ECO:0000313" key="19">
    <source>
        <dbReference type="Proteomes" id="UP000244180"/>
    </source>
</evidence>
<dbReference type="GO" id="GO:0006364">
    <property type="term" value="P:rRNA processing"/>
    <property type="evidence" value="ECO:0007669"/>
    <property type="project" value="UniProtKB-UniRule"/>
</dbReference>
<evidence type="ECO:0000256" key="2">
    <source>
        <dbReference type="ARBA" id="ARBA00004496"/>
    </source>
</evidence>
<evidence type="ECO:0000256" key="3">
    <source>
        <dbReference type="ARBA" id="ARBA00010183"/>
    </source>
</evidence>
<gene>
    <name evidence="15" type="primary">rnc</name>
    <name evidence="18" type="ORF">HSCHL_1845</name>
</gene>
<evidence type="ECO:0000256" key="8">
    <source>
        <dbReference type="ARBA" id="ARBA00022694"/>
    </source>
</evidence>
<comment type="function">
    <text evidence="15">Digests double-stranded RNA. Involved in the processing of primary rRNA transcript to yield the immediate precursors to the large and small rRNAs (23S and 16S). Processes some mRNAs, and tRNAs when they are encoded in the rRNA operon. Processes pre-crRNA and tracrRNA of type II CRISPR loci if present in the organism.</text>
</comment>
<feature type="binding site" evidence="15">
    <location>
        <position position="130"/>
    </location>
    <ligand>
        <name>Mg(2+)</name>
        <dbReference type="ChEBI" id="CHEBI:18420"/>
    </ligand>
</feature>
<keyword evidence="6 15" id="KW-0698">rRNA processing</keyword>
<comment type="caution">
    <text evidence="18">The sequence shown here is derived from an EMBL/GenBank/DDBJ whole genome shotgun (WGS) entry which is preliminary data.</text>
</comment>
<dbReference type="GO" id="GO:0046872">
    <property type="term" value="F:metal ion binding"/>
    <property type="evidence" value="ECO:0007669"/>
    <property type="project" value="UniProtKB-KW"/>
</dbReference>
<keyword evidence="15" id="KW-0699">rRNA-binding</keyword>
<name>A0A132NBL8_HYDSH</name>
<dbReference type="SUPFAM" id="SSF69065">
    <property type="entry name" value="RNase III domain-like"/>
    <property type="match status" value="1"/>
</dbReference>
<dbReference type="PROSITE" id="PS50142">
    <property type="entry name" value="RNASE_3_2"/>
    <property type="match status" value="1"/>
</dbReference>
<organism evidence="18 19">
    <name type="scientific">Hydrogenibacillus schlegelii</name>
    <name type="common">Bacillus schlegelii</name>
    <dbReference type="NCBI Taxonomy" id="1484"/>
    <lineage>
        <taxon>Bacteria</taxon>
        <taxon>Bacillati</taxon>
        <taxon>Bacillota</taxon>
        <taxon>Bacilli</taxon>
        <taxon>Bacillales</taxon>
        <taxon>Bacillales Family X. Incertae Sedis</taxon>
        <taxon>Hydrogenibacillus</taxon>
    </lineage>
</organism>
<dbReference type="Gene3D" id="1.10.1520.10">
    <property type="entry name" value="Ribonuclease III domain"/>
    <property type="match status" value="1"/>
</dbReference>
<sequence>MSERRWEGPEALARHLAALGLSVRRPELFVVAFTHASYVHDAGAKAEEDNERLEFLGDAVLELVVSDYLYRKVPPLTEGEMTKRRAMIVCEASLATFARALGFPPLIRLGRGEDLSGGRDRPSLLADVFEAFVGALYLDQGLDGVVRFFEHHLVPRIENGAIEAHLDYKSTLQEWLQQKGAVHIQYEVVAERGPAHDREFVSRVVIEGEAFGEGVGRSKKEAEQKAALEALRRLGVLV</sequence>
<protein>
    <recommendedName>
        <fullName evidence="15">Ribonuclease 3</fullName>
        <ecNumber evidence="15">3.1.26.3</ecNumber>
    </recommendedName>
    <alternativeName>
        <fullName evidence="15">Ribonuclease III</fullName>
        <shortName evidence="15">RNase III</shortName>
    </alternativeName>
</protein>
<dbReference type="GO" id="GO:0004525">
    <property type="term" value="F:ribonuclease III activity"/>
    <property type="evidence" value="ECO:0007669"/>
    <property type="project" value="UniProtKB-UniRule"/>
</dbReference>
<evidence type="ECO:0000256" key="11">
    <source>
        <dbReference type="ARBA" id="ARBA00022759"/>
    </source>
</evidence>
<feature type="domain" description="DRBM" evidence="16">
    <location>
        <begin position="167"/>
        <end position="236"/>
    </location>
</feature>
<keyword evidence="14 15" id="KW-0694">RNA-binding</keyword>
<dbReference type="PANTHER" id="PTHR11207:SF0">
    <property type="entry name" value="RIBONUCLEASE 3"/>
    <property type="match status" value="1"/>
</dbReference>
<dbReference type="GO" id="GO:0008033">
    <property type="term" value="P:tRNA processing"/>
    <property type="evidence" value="ECO:0007669"/>
    <property type="project" value="UniProtKB-KW"/>
</dbReference>
<feature type="binding site" evidence="15">
    <location>
        <position position="127"/>
    </location>
    <ligand>
        <name>Mg(2+)</name>
        <dbReference type="ChEBI" id="CHEBI:18420"/>
    </ligand>
</feature>
<keyword evidence="10 15" id="KW-0479">Metal-binding</keyword>
<keyword evidence="12 15" id="KW-0378">Hydrolase</keyword>
<dbReference type="PANTHER" id="PTHR11207">
    <property type="entry name" value="RIBONUCLEASE III"/>
    <property type="match status" value="1"/>
</dbReference>
<dbReference type="InterPro" id="IPR011907">
    <property type="entry name" value="RNase_III"/>
</dbReference>
<comment type="catalytic activity">
    <reaction evidence="1 15">
        <text>Endonucleolytic cleavage to 5'-phosphomonoester.</text>
        <dbReference type="EC" id="3.1.26.3"/>
    </reaction>
</comment>
<dbReference type="FunFam" id="1.10.1520.10:FF:000001">
    <property type="entry name" value="Ribonuclease 3"/>
    <property type="match status" value="1"/>
</dbReference>
<dbReference type="CDD" id="cd00593">
    <property type="entry name" value="RIBOc"/>
    <property type="match status" value="1"/>
</dbReference>
<dbReference type="GO" id="GO:0010468">
    <property type="term" value="P:regulation of gene expression"/>
    <property type="evidence" value="ECO:0007669"/>
    <property type="project" value="TreeGrafter"/>
</dbReference>
<comment type="subunit">
    <text evidence="4 15">Homodimer.</text>
</comment>